<keyword evidence="2" id="KW-1185">Reference proteome</keyword>
<dbReference type="AlphaFoldDB" id="A0A2U0U509"/>
<dbReference type="SUPFAM" id="SSF69796">
    <property type="entry name" value="Thymidylate synthase-complementing protein Thy1"/>
    <property type="match status" value="1"/>
</dbReference>
<evidence type="ECO:0000313" key="2">
    <source>
        <dbReference type="Proteomes" id="UP000245870"/>
    </source>
</evidence>
<dbReference type="Proteomes" id="UP000245870">
    <property type="component" value="Unassembled WGS sequence"/>
</dbReference>
<dbReference type="GO" id="GO:0070402">
    <property type="term" value="F:NADPH binding"/>
    <property type="evidence" value="ECO:0007669"/>
    <property type="project" value="TreeGrafter"/>
</dbReference>
<dbReference type="Gene3D" id="6.10.140.450">
    <property type="match status" value="1"/>
</dbReference>
<dbReference type="EMBL" id="QENY01000014">
    <property type="protein sequence ID" value="PVX52694.1"/>
    <property type="molecule type" value="Genomic_DNA"/>
</dbReference>
<dbReference type="CDD" id="cd20175">
    <property type="entry name" value="ThyX"/>
    <property type="match status" value="1"/>
</dbReference>
<dbReference type="PANTHER" id="PTHR34934">
    <property type="entry name" value="FLAVIN-DEPENDENT THYMIDYLATE SYNTHASE"/>
    <property type="match status" value="1"/>
</dbReference>
<organism evidence="1 2">
    <name type="scientific">Hallella colorans</name>
    <dbReference type="NCBI Taxonomy" id="1703337"/>
    <lineage>
        <taxon>Bacteria</taxon>
        <taxon>Pseudomonadati</taxon>
        <taxon>Bacteroidota</taxon>
        <taxon>Bacteroidia</taxon>
        <taxon>Bacteroidales</taxon>
        <taxon>Prevotellaceae</taxon>
        <taxon>Hallella</taxon>
    </lineage>
</organism>
<evidence type="ECO:0000313" key="1">
    <source>
        <dbReference type="EMBL" id="PVX52694.1"/>
    </source>
</evidence>
<comment type="caution">
    <text evidence="1">The sequence shown here is derived from an EMBL/GenBank/DDBJ whole genome shotgun (WGS) entry which is preliminary data.</text>
</comment>
<reference evidence="1 2" key="1">
    <citation type="submission" date="2018-05" db="EMBL/GenBank/DDBJ databases">
        <title>Genomic Encyclopedia of Type Strains, Phase IV (KMG-IV): sequencing the most valuable type-strain genomes for metagenomic binning, comparative biology and taxonomic classification.</title>
        <authorList>
            <person name="Goeker M."/>
        </authorList>
    </citation>
    <scope>NUCLEOTIDE SEQUENCE [LARGE SCALE GENOMIC DNA]</scope>
    <source>
        <strain evidence="1 2">DSM 100333</strain>
    </source>
</reference>
<name>A0A2U0U509_9BACT</name>
<dbReference type="PANTHER" id="PTHR34934:SF1">
    <property type="entry name" value="FLAVIN-DEPENDENT THYMIDYLATE SYNTHASE"/>
    <property type="match status" value="1"/>
</dbReference>
<gene>
    <name evidence="1" type="ORF">C7379_11441</name>
</gene>
<dbReference type="RefSeq" id="WP_116616823.1">
    <property type="nucleotide sequence ID" value="NZ_QENY01000014.1"/>
</dbReference>
<protein>
    <submittedName>
        <fullName evidence="1">Thymidylate synthase (FAD)</fullName>
    </submittedName>
</protein>
<dbReference type="Gene3D" id="3.30.1360.170">
    <property type="match status" value="1"/>
</dbReference>
<dbReference type="GO" id="GO:0006231">
    <property type="term" value="P:dTMP biosynthetic process"/>
    <property type="evidence" value="ECO:0007669"/>
    <property type="project" value="InterPro"/>
</dbReference>
<dbReference type="InterPro" id="IPR003669">
    <property type="entry name" value="Thymidylate_synthase_ThyX"/>
</dbReference>
<dbReference type="Pfam" id="PF02511">
    <property type="entry name" value="Thy1"/>
    <property type="match status" value="1"/>
</dbReference>
<dbReference type="GO" id="GO:0004799">
    <property type="term" value="F:thymidylate synthase activity"/>
    <property type="evidence" value="ECO:0007669"/>
    <property type="project" value="TreeGrafter"/>
</dbReference>
<dbReference type="OrthoDB" id="9780625at2"/>
<sequence>MKIENPSFEIWLQDSGADGIYRQIERAGRVCYKSESHANEKSARPFVEKMIKSKHTAMLEHGTVYLFFQEFDNEMPHARRSTSPKPWLRYEKNAFSRVVAKDGKYYVTTNLRVLSENDWMGDLEFLSEPQTYHERRVTVHFTTQIGTTREFNRHRANSMAEQSTRYCNYAKDKFGNEITVNIPVWIAELIKEQDLSTPNCSTEQLPSLFEKVYSGTATKLENWTFANLAAEKAYMNLTAAGCKPQEARAILPLDTNTELVHTAFVSDWKHFFELRSLGVTGVPHPDAKVLAQPLMDEFIQLGLIDDE</sequence>
<dbReference type="PROSITE" id="PS51331">
    <property type="entry name" value="THYX"/>
    <property type="match status" value="1"/>
</dbReference>
<proteinExistence type="predicted"/>
<dbReference type="GO" id="GO:0050797">
    <property type="term" value="F:thymidylate synthase (FAD) activity"/>
    <property type="evidence" value="ECO:0007669"/>
    <property type="project" value="InterPro"/>
</dbReference>
<dbReference type="GO" id="GO:0050660">
    <property type="term" value="F:flavin adenine dinucleotide binding"/>
    <property type="evidence" value="ECO:0007669"/>
    <property type="project" value="InterPro"/>
</dbReference>
<accession>A0A2U0U509</accession>
<dbReference type="InterPro" id="IPR036098">
    <property type="entry name" value="Thymidylate_synthase_ThyX_sf"/>
</dbReference>